<reference evidence="4" key="1">
    <citation type="submission" date="2018-02" db="EMBL/GenBank/DDBJ databases">
        <authorList>
            <person name="Seth-Smith MB H."/>
            <person name="Seth-Smith H."/>
        </authorList>
    </citation>
    <scope>NUCLEOTIDE SEQUENCE [LARGE SCALE GENOMIC DNA]</scope>
</reference>
<dbReference type="SUPFAM" id="SSF55961">
    <property type="entry name" value="Bet v1-like"/>
    <property type="match status" value="1"/>
</dbReference>
<dbReference type="InterPro" id="IPR017520">
    <property type="entry name" value="CHP03086"/>
</dbReference>
<evidence type="ECO:0000259" key="2">
    <source>
        <dbReference type="Pfam" id="PF08327"/>
    </source>
</evidence>
<evidence type="ECO:0000256" key="1">
    <source>
        <dbReference type="ARBA" id="ARBA00006817"/>
    </source>
</evidence>
<dbReference type="Gene3D" id="3.30.530.20">
    <property type="match status" value="1"/>
</dbReference>
<dbReference type="AlphaFoldDB" id="A0A3S4FNK8"/>
<dbReference type="CDD" id="cd07814">
    <property type="entry name" value="SRPBCC_CalC_Aha1-like"/>
    <property type="match status" value="1"/>
</dbReference>
<proteinExistence type="inferred from homology"/>
<dbReference type="KEGG" id="mbai:MB901379_00801"/>
<feature type="domain" description="Activator of Hsp90 ATPase homologue 1/2-like C-terminal" evidence="2">
    <location>
        <begin position="13"/>
        <end position="126"/>
    </location>
</feature>
<dbReference type="Proteomes" id="UP000269998">
    <property type="component" value="Chromosome"/>
</dbReference>
<comment type="similarity">
    <text evidence="1">Belongs to the AHA1 family.</text>
</comment>
<evidence type="ECO:0000313" key="4">
    <source>
        <dbReference type="Proteomes" id="UP000269998"/>
    </source>
</evidence>
<organism evidence="3 4">
    <name type="scientific">Mycobacterium basiliense</name>
    <dbReference type="NCBI Taxonomy" id="2094119"/>
    <lineage>
        <taxon>Bacteria</taxon>
        <taxon>Bacillati</taxon>
        <taxon>Actinomycetota</taxon>
        <taxon>Actinomycetes</taxon>
        <taxon>Mycobacteriales</taxon>
        <taxon>Mycobacteriaceae</taxon>
        <taxon>Mycobacterium</taxon>
    </lineage>
</organism>
<dbReference type="SUPFAM" id="SSF109854">
    <property type="entry name" value="DinB/YfiT-like putative metalloenzymes"/>
    <property type="match status" value="1"/>
</dbReference>
<dbReference type="NCBIfam" id="TIGR03086">
    <property type="entry name" value="TIGR03086 family metal-binding protein"/>
    <property type="match status" value="1"/>
</dbReference>
<dbReference type="Pfam" id="PF08327">
    <property type="entry name" value="AHSA1"/>
    <property type="match status" value="1"/>
</dbReference>
<protein>
    <submittedName>
        <fullName evidence="3">Putative Actinobacterial protein</fullName>
    </submittedName>
</protein>
<accession>A0A3S4FNK8</accession>
<dbReference type="EMBL" id="LR130759">
    <property type="protein sequence ID" value="VDM87265.1"/>
    <property type="molecule type" value="Genomic_DNA"/>
</dbReference>
<dbReference type="InterPro" id="IPR013538">
    <property type="entry name" value="ASHA1/2-like_C"/>
</dbReference>
<dbReference type="NCBIfam" id="TIGR03083">
    <property type="entry name" value="maleylpyruvate isomerase family mycothiol-dependent enzyme"/>
    <property type="match status" value="1"/>
</dbReference>
<evidence type="ECO:0000313" key="3">
    <source>
        <dbReference type="EMBL" id="VDM87265.1"/>
    </source>
</evidence>
<keyword evidence="4" id="KW-1185">Reference proteome</keyword>
<gene>
    <name evidence="3" type="ORF">MB901379_00801</name>
</gene>
<dbReference type="InterPro" id="IPR023393">
    <property type="entry name" value="START-like_dom_sf"/>
</dbReference>
<name>A0A3S4FNK8_9MYCO</name>
<dbReference type="OrthoDB" id="8755073at2"/>
<dbReference type="InterPro" id="IPR034660">
    <property type="entry name" value="DinB/YfiT-like"/>
</dbReference>
<dbReference type="RefSeq" id="WP_158015453.1">
    <property type="nucleotide sequence ID" value="NZ_CBCSKE010000047.1"/>
</dbReference>
<dbReference type="InterPro" id="IPR017517">
    <property type="entry name" value="Maleyloyr_isom"/>
</dbReference>
<sequence>MPWEKTTFVPREPDETFALIATPEGLRCWLTITARIELCVGGVYRWTVTPGHTAVGTVAAVDPGKLVVISWGWERRGNPMLDESTVSLTLTGVEGGTEVRLLHDGLTDEQAARHGEAWNHYLSRLVVAGQHGDAGPDEWAAVPEPLDELSCAEAALAVIQHVLRGLAAADQAKQTPCSEYNVAQLADHLMRSLTIIGSAVGARIPPRDLEAPLETQVADAAQAVLEAWRRHGLDGTVELNANQVPAVVPVGILCLEFLVHAWDFAIATGRRVVASEELVEYVMGVAGKVITPATRNSAGFAQPAAVGSVAPILDRLIAFTGRRPTNSASAD</sequence>